<evidence type="ECO:0000259" key="3">
    <source>
        <dbReference type="PROSITE" id="PS51168"/>
    </source>
</evidence>
<proteinExistence type="predicted"/>
<dbReference type="SUPFAM" id="SSF48600">
    <property type="entry name" value="Chorismate mutase II"/>
    <property type="match status" value="1"/>
</dbReference>
<dbReference type="InterPro" id="IPR036979">
    <property type="entry name" value="CM_dom_sf"/>
</dbReference>
<dbReference type="Gene3D" id="1.20.59.10">
    <property type="entry name" value="Chorismate mutase"/>
    <property type="match status" value="1"/>
</dbReference>
<dbReference type="InterPro" id="IPR036263">
    <property type="entry name" value="Chorismate_II_sf"/>
</dbReference>
<dbReference type="Pfam" id="PF01817">
    <property type="entry name" value="CM_2"/>
    <property type="match status" value="1"/>
</dbReference>
<evidence type="ECO:0000313" key="5">
    <source>
        <dbReference type="Proteomes" id="UP000516428"/>
    </source>
</evidence>
<evidence type="ECO:0000313" key="4">
    <source>
        <dbReference type="EMBL" id="QNS09217.1"/>
    </source>
</evidence>
<gene>
    <name evidence="4" type="ORF">IAG42_36285</name>
</gene>
<keyword evidence="4" id="KW-0614">Plasmid</keyword>
<dbReference type="PROSITE" id="PS51168">
    <property type="entry name" value="CHORISMATE_MUT_2"/>
    <property type="match status" value="1"/>
</dbReference>
<evidence type="ECO:0000256" key="1">
    <source>
        <dbReference type="ARBA" id="ARBA00023235"/>
    </source>
</evidence>
<dbReference type="GO" id="GO:0004106">
    <property type="term" value="F:chorismate mutase activity"/>
    <property type="evidence" value="ECO:0007669"/>
    <property type="project" value="InterPro"/>
</dbReference>
<dbReference type="GO" id="GO:0016835">
    <property type="term" value="F:carbon-oxygen lyase activity"/>
    <property type="evidence" value="ECO:0007669"/>
    <property type="project" value="InterPro"/>
</dbReference>
<reference evidence="4 5" key="1">
    <citation type="submission" date="2020-09" db="EMBL/GenBank/DDBJ databases">
        <title>A novel species.</title>
        <authorList>
            <person name="Gao J."/>
        </authorList>
    </citation>
    <scope>NUCLEOTIDE SEQUENCE [LARGE SCALE GENOMIC DNA]</scope>
    <source>
        <strain evidence="4 5">CRXT-Y-14</strain>
        <plasmid evidence="4 5">unnamed1</plasmid>
    </source>
</reference>
<dbReference type="AlphaFoldDB" id="A0A7H1BKG2"/>
<dbReference type="InterPro" id="IPR008241">
    <property type="entry name" value="Isochorismate_pyruvate-lyase"/>
</dbReference>
<keyword evidence="1" id="KW-0413">Isomerase</keyword>
<protein>
    <submittedName>
        <fullName evidence="4">Chorismate mutase family protein</fullName>
    </submittedName>
</protein>
<dbReference type="PANTHER" id="PTHR38041">
    <property type="entry name" value="CHORISMATE MUTASE"/>
    <property type="match status" value="1"/>
</dbReference>
<dbReference type="InterPro" id="IPR051331">
    <property type="entry name" value="Chorismate_mutase-related"/>
</dbReference>
<evidence type="ECO:0000256" key="2">
    <source>
        <dbReference type="SAM" id="MobiDB-lite"/>
    </source>
</evidence>
<dbReference type="NCBIfam" id="TIGR01803">
    <property type="entry name" value="CM-like"/>
    <property type="match status" value="1"/>
</dbReference>
<dbReference type="RefSeq" id="WP_188341872.1">
    <property type="nucleotide sequence ID" value="NZ_CP061282.1"/>
</dbReference>
<dbReference type="SMART" id="SM00830">
    <property type="entry name" value="CM_2"/>
    <property type="match status" value="1"/>
</dbReference>
<feature type="region of interest" description="Disordered" evidence="2">
    <location>
        <begin position="99"/>
        <end position="120"/>
    </location>
</feature>
<feature type="domain" description="Chorismate mutase" evidence="3">
    <location>
        <begin position="8"/>
        <end position="99"/>
    </location>
</feature>
<accession>A0A7H1BKG2</accession>
<dbReference type="GO" id="GO:0009697">
    <property type="term" value="P:salicylic acid biosynthetic process"/>
    <property type="evidence" value="ECO:0007669"/>
    <property type="project" value="InterPro"/>
</dbReference>
<geneLocation type="plasmid" evidence="4 5">
    <name>unnamed1</name>
</geneLocation>
<sequence length="120" mass="12929">MSLRIGPVDGAEDLESLRARLDAVDADLLDAVRERLEICLRIGEHKRVNGVAMMQPHRIAAVQGRAARYAEEHGIEPTFLRGLYDTIIAETCRLEDEWIASGGTGTGTGTGAGAGQRRAS</sequence>
<dbReference type="GO" id="GO:0046417">
    <property type="term" value="P:chorismate metabolic process"/>
    <property type="evidence" value="ECO:0007669"/>
    <property type="project" value="InterPro"/>
</dbReference>
<dbReference type="InterPro" id="IPR002701">
    <property type="entry name" value="CM_II_prokaryot"/>
</dbReference>
<keyword evidence="5" id="KW-1185">Reference proteome</keyword>
<dbReference type="EMBL" id="CP061282">
    <property type="protein sequence ID" value="QNS09217.1"/>
    <property type="molecule type" value="Genomic_DNA"/>
</dbReference>
<dbReference type="KEGG" id="sxn:IAG42_36285"/>
<feature type="compositionally biased region" description="Gly residues" evidence="2">
    <location>
        <begin position="102"/>
        <end position="114"/>
    </location>
</feature>
<organism evidence="4 5">
    <name type="scientific">Streptomyces xanthii</name>
    <dbReference type="NCBI Taxonomy" id="2768069"/>
    <lineage>
        <taxon>Bacteria</taxon>
        <taxon>Bacillati</taxon>
        <taxon>Actinomycetota</taxon>
        <taxon>Actinomycetes</taxon>
        <taxon>Kitasatosporales</taxon>
        <taxon>Streptomycetaceae</taxon>
        <taxon>Streptomyces</taxon>
    </lineage>
</organism>
<dbReference type="Proteomes" id="UP000516428">
    <property type="component" value="Plasmid unnamed1"/>
</dbReference>
<dbReference type="PANTHER" id="PTHR38041:SF1">
    <property type="entry name" value="CHORISMATE MUTASE"/>
    <property type="match status" value="1"/>
</dbReference>
<name>A0A7H1BKG2_9ACTN</name>